<reference evidence="2" key="1">
    <citation type="journal article" date="2022" name="Mol. Ecol. Resour.">
        <title>The genomes of chicory, endive, great burdock and yacon provide insights into Asteraceae palaeo-polyploidization history and plant inulin production.</title>
        <authorList>
            <person name="Fan W."/>
            <person name="Wang S."/>
            <person name="Wang H."/>
            <person name="Wang A."/>
            <person name="Jiang F."/>
            <person name="Liu H."/>
            <person name="Zhao H."/>
            <person name="Xu D."/>
            <person name="Zhang Y."/>
        </authorList>
    </citation>
    <scope>NUCLEOTIDE SEQUENCE [LARGE SCALE GENOMIC DNA]</scope>
    <source>
        <strain evidence="2">cv. Yunnan</strain>
    </source>
</reference>
<gene>
    <name evidence="1" type="ORF">L1987_84580</name>
</gene>
<reference evidence="1 2" key="2">
    <citation type="journal article" date="2022" name="Mol. Ecol. Resour.">
        <title>The genomes of chicory, endive, great burdock and yacon provide insights into Asteraceae paleo-polyploidization history and plant inulin production.</title>
        <authorList>
            <person name="Fan W."/>
            <person name="Wang S."/>
            <person name="Wang H."/>
            <person name="Wang A."/>
            <person name="Jiang F."/>
            <person name="Liu H."/>
            <person name="Zhao H."/>
            <person name="Xu D."/>
            <person name="Zhang Y."/>
        </authorList>
    </citation>
    <scope>NUCLEOTIDE SEQUENCE [LARGE SCALE GENOMIC DNA]</scope>
    <source>
        <strain evidence="2">cv. Yunnan</strain>
        <tissue evidence="1">Leaves</tissue>
    </source>
</reference>
<organism evidence="1 2">
    <name type="scientific">Smallanthus sonchifolius</name>
    <dbReference type="NCBI Taxonomy" id="185202"/>
    <lineage>
        <taxon>Eukaryota</taxon>
        <taxon>Viridiplantae</taxon>
        <taxon>Streptophyta</taxon>
        <taxon>Embryophyta</taxon>
        <taxon>Tracheophyta</taxon>
        <taxon>Spermatophyta</taxon>
        <taxon>Magnoliopsida</taxon>
        <taxon>eudicotyledons</taxon>
        <taxon>Gunneridae</taxon>
        <taxon>Pentapetalae</taxon>
        <taxon>asterids</taxon>
        <taxon>campanulids</taxon>
        <taxon>Asterales</taxon>
        <taxon>Asteraceae</taxon>
        <taxon>Asteroideae</taxon>
        <taxon>Heliantheae alliance</taxon>
        <taxon>Millerieae</taxon>
        <taxon>Smallanthus</taxon>
    </lineage>
</organism>
<accession>A0ACB8XU63</accession>
<dbReference type="EMBL" id="CM042046">
    <property type="protein sequence ID" value="KAI3675000.1"/>
    <property type="molecule type" value="Genomic_DNA"/>
</dbReference>
<evidence type="ECO:0000313" key="1">
    <source>
        <dbReference type="EMBL" id="KAI3675000.1"/>
    </source>
</evidence>
<comment type="caution">
    <text evidence="1">The sequence shown here is derived from an EMBL/GenBank/DDBJ whole genome shotgun (WGS) entry which is preliminary data.</text>
</comment>
<evidence type="ECO:0000313" key="2">
    <source>
        <dbReference type="Proteomes" id="UP001056120"/>
    </source>
</evidence>
<sequence length="951" mass="108663">MFRYLGWDGMRPQCCSFGIWGMGGTACTHHTTFGKREVEVHSIVGGSFGEGLEGWNILLLMYDVQGSHHDIFVWRWRACMGEGMSMHDSFGLGKGRVGPLWAGRYGGRVMGACHTSEECARSHNRTLYIEPMKRVAKAHNRKSIMHRVQRWQIQKHKNGIKLEKRVSRRHNWERLPDNRQSLIALEDKREITKAKGLKEHRGGYDMKTTSGMGHKRVHSMAMQWGFPQVKEVQCNNVVEEGTNDGSGNHGGEMGEDIQTTNYGDTMPTGAFSTEGMNVVSPCMQNKGTALPFNHDSFISEDQETGGNTWEKFNRIPVPIKWPEEWGQEDSVNSMHLDWEDIMKVVRNSWTVNLGTDQMDKDLILFYMGIDHSKENDAKFFKEYDTVVEYLAKWKDCHKLNDHEAWRKIPVTNSQNSRWLDVEREACHLEEAKQRKKKKKRKLKGENPFNVCTQDKTQYTETGPDYRNGKEYRRKIKVWSSKNHNPSKNFFTQKVNFMQNFVPSKPTITHLGFSAFKVGHDKNKEHQNRLAPKENIVSRMHSLYAELVAKETKLKEIVININKTDKNTALLNSILGMKSCKLRKFSAKVNEQGVVIIDENMVQPADTTEENNPAQNEIPNTSYATILSGKNNPLREEKIQFYPPMDDEGFTVVKRRKNNNRQTGLGSENNQRNNNAQRWRRRNNDEHHVVSNRKTGTPGLVNLHERNIVINQNREELPESLGAGRGEEVVGTNSGNKPDSPSPRLHDQNKMVSRESITGKGTNATTPNYRVVEMTNRFSLLDTEGNEVENVIEGMENTTTQVNKPSRSNEGWIKKQERILNTEYSEEINQEQRFEVKRYVIDQLIPLESVLSGWSNPQLQYFRQLCSIHNFGLGYLAANREGGDDMSDVDMGMDAENTEEVETETEGAAVMMKDDGPIATNIVNQNSNETNPCSPNQRDVDMLQAGNKSVNC</sequence>
<proteinExistence type="predicted"/>
<dbReference type="Proteomes" id="UP001056120">
    <property type="component" value="Linkage Group LG29"/>
</dbReference>
<name>A0ACB8XU63_9ASTR</name>
<protein>
    <submittedName>
        <fullName evidence="1">Uncharacterized protein</fullName>
    </submittedName>
</protein>
<keyword evidence="2" id="KW-1185">Reference proteome</keyword>